<name>M8BJ86_AEGTA</name>
<accession>M8BJ86</accession>
<feature type="compositionally biased region" description="Pro residues" evidence="1">
    <location>
        <begin position="1"/>
        <end position="12"/>
    </location>
</feature>
<dbReference type="AlphaFoldDB" id="M8BJ86"/>
<reference evidence="2" key="1">
    <citation type="submission" date="2015-06" db="UniProtKB">
        <authorList>
            <consortium name="EnsemblPlants"/>
        </authorList>
    </citation>
    <scope>IDENTIFICATION</scope>
</reference>
<evidence type="ECO:0000313" key="2">
    <source>
        <dbReference type="EnsemblPlants" id="EMT25085"/>
    </source>
</evidence>
<protein>
    <submittedName>
        <fullName evidence="2">Uncharacterized protein</fullName>
    </submittedName>
</protein>
<sequence length="137" mass="15118">MSPPLHPVPAQPSPLAGLAGSRRRPNRRFFLLNRASTSSDAPWLLLPPPTTRCKGGRRRRAERRQQPPLPHPAPPQRVTVSLAALHLDVEHCPPMRDRTNKALLPPSSPWIQLLLPADSRRHEVTSGAAGGVKAIKW</sequence>
<dbReference type="EnsemblPlants" id="EMT25085">
    <property type="protein sequence ID" value="EMT25085"/>
    <property type="gene ID" value="F775_52205"/>
</dbReference>
<feature type="region of interest" description="Disordered" evidence="1">
    <location>
        <begin position="39"/>
        <end position="76"/>
    </location>
</feature>
<organism evidence="2">
    <name type="scientific">Aegilops tauschii</name>
    <name type="common">Tausch's goatgrass</name>
    <name type="synonym">Aegilops squarrosa</name>
    <dbReference type="NCBI Taxonomy" id="37682"/>
    <lineage>
        <taxon>Eukaryota</taxon>
        <taxon>Viridiplantae</taxon>
        <taxon>Streptophyta</taxon>
        <taxon>Embryophyta</taxon>
        <taxon>Tracheophyta</taxon>
        <taxon>Spermatophyta</taxon>
        <taxon>Magnoliopsida</taxon>
        <taxon>Liliopsida</taxon>
        <taxon>Poales</taxon>
        <taxon>Poaceae</taxon>
        <taxon>BOP clade</taxon>
        <taxon>Pooideae</taxon>
        <taxon>Triticodae</taxon>
        <taxon>Triticeae</taxon>
        <taxon>Triticinae</taxon>
        <taxon>Aegilops</taxon>
    </lineage>
</organism>
<proteinExistence type="predicted"/>
<feature type="region of interest" description="Disordered" evidence="1">
    <location>
        <begin position="1"/>
        <end position="24"/>
    </location>
</feature>
<evidence type="ECO:0000256" key="1">
    <source>
        <dbReference type="SAM" id="MobiDB-lite"/>
    </source>
</evidence>